<proteinExistence type="predicted"/>
<name>A0A8T0F0S5_ARGBR</name>
<sequence>VFNPSKGGTPSNGARHLAFFWGYPPCPPFKGSIRWAFGQTPEKITSGTYQRNPIVWEVVCSHFNLFNSSTDPAGQVSSDYIQRQRSKVEQSLLQDGKIYDTKIKQWQMWAERLYASVDGSALRASGKTAGQHTWISKGHSCQAGEDYINQIKARINALPTGTSS</sequence>
<protein>
    <submittedName>
        <fullName evidence="1">Retrovirus-related Pol polyprotein type-2 like protein</fullName>
    </submittedName>
</protein>
<dbReference type="EMBL" id="JABXBU010001202">
    <property type="protein sequence ID" value="KAF8784072.1"/>
    <property type="molecule type" value="Genomic_DNA"/>
</dbReference>
<reference evidence="1" key="1">
    <citation type="journal article" date="2020" name="bioRxiv">
        <title>Chromosome-level reference genome of the European wasp spider Argiope bruennichi: a resource for studies on range expansion and evolutionary adaptation.</title>
        <authorList>
            <person name="Sheffer M.M."/>
            <person name="Hoppe A."/>
            <person name="Krehenwinkel H."/>
            <person name="Uhl G."/>
            <person name="Kuss A.W."/>
            <person name="Jensen L."/>
            <person name="Jensen C."/>
            <person name="Gillespie R.G."/>
            <person name="Hoff K.J."/>
            <person name="Prost S."/>
        </authorList>
    </citation>
    <scope>NUCLEOTIDE SEQUENCE</scope>
</reference>
<gene>
    <name evidence="1" type="ORF">HNY73_011698</name>
</gene>
<organism evidence="1 2">
    <name type="scientific">Argiope bruennichi</name>
    <name type="common">Wasp spider</name>
    <name type="synonym">Aranea bruennichi</name>
    <dbReference type="NCBI Taxonomy" id="94029"/>
    <lineage>
        <taxon>Eukaryota</taxon>
        <taxon>Metazoa</taxon>
        <taxon>Ecdysozoa</taxon>
        <taxon>Arthropoda</taxon>
        <taxon>Chelicerata</taxon>
        <taxon>Arachnida</taxon>
        <taxon>Araneae</taxon>
        <taxon>Araneomorphae</taxon>
        <taxon>Entelegynae</taxon>
        <taxon>Araneoidea</taxon>
        <taxon>Araneidae</taxon>
        <taxon>Argiope</taxon>
    </lineage>
</organism>
<dbReference type="AlphaFoldDB" id="A0A8T0F0S5"/>
<evidence type="ECO:0000313" key="1">
    <source>
        <dbReference type="EMBL" id="KAF8784072.1"/>
    </source>
</evidence>
<reference evidence="1" key="2">
    <citation type="submission" date="2020-06" db="EMBL/GenBank/DDBJ databases">
        <authorList>
            <person name="Sheffer M."/>
        </authorList>
    </citation>
    <scope>NUCLEOTIDE SEQUENCE</scope>
</reference>
<evidence type="ECO:0000313" key="2">
    <source>
        <dbReference type="Proteomes" id="UP000807504"/>
    </source>
</evidence>
<keyword evidence="2" id="KW-1185">Reference proteome</keyword>
<accession>A0A8T0F0S5</accession>
<dbReference type="Proteomes" id="UP000807504">
    <property type="component" value="Unassembled WGS sequence"/>
</dbReference>
<feature type="non-terminal residue" evidence="1">
    <location>
        <position position="164"/>
    </location>
</feature>
<comment type="caution">
    <text evidence="1">The sequence shown here is derived from an EMBL/GenBank/DDBJ whole genome shotgun (WGS) entry which is preliminary data.</text>
</comment>